<gene>
    <name evidence="2" type="ordered locus">Mpal_2226</name>
</gene>
<dbReference type="GO" id="GO:0003746">
    <property type="term" value="F:translation elongation factor activity"/>
    <property type="evidence" value="ECO:0007669"/>
    <property type="project" value="UniProtKB-KW"/>
</dbReference>
<dbReference type="PANTHER" id="PTHR43721:SF11">
    <property type="entry name" value="SELENOCYSTEINE-SPECIFIC ELONGATION FACTOR"/>
    <property type="match status" value="1"/>
</dbReference>
<dbReference type="PANTHER" id="PTHR43721">
    <property type="entry name" value="ELONGATION FACTOR TU-RELATED"/>
    <property type="match status" value="1"/>
</dbReference>
<proteinExistence type="predicted"/>
<dbReference type="InterPro" id="IPR027417">
    <property type="entry name" value="P-loop_NTPase"/>
</dbReference>
<dbReference type="InterPro" id="IPR009000">
    <property type="entry name" value="Transl_B-barrel_sf"/>
</dbReference>
<dbReference type="HOGENOM" id="CLU_077867_0_0_2"/>
<dbReference type="Gene3D" id="2.40.30.10">
    <property type="entry name" value="Translation factors"/>
    <property type="match status" value="1"/>
</dbReference>
<reference evidence="2 3" key="1">
    <citation type="journal article" date="2015" name="Genome Announc.">
        <title>Complete Genome Sequence of Methanosphaerula palustris E1-9CT, a Hydrogenotrophic Methanogen Isolated from a Minerotrophic Fen Peatland.</title>
        <authorList>
            <person name="Cadillo-Quiroz H."/>
            <person name="Browne P."/>
            <person name="Kyrpides N."/>
            <person name="Woyke T."/>
            <person name="Goodwin L."/>
            <person name="Detter C."/>
            <person name="Yavitt J.B."/>
            <person name="Zinder S.H."/>
        </authorList>
    </citation>
    <scope>NUCLEOTIDE SEQUENCE [LARGE SCALE GENOMIC DNA]</scope>
    <source>
        <strain evidence="3">ATCC BAA-1556 / DSM 19958 / E1-9c</strain>
    </source>
</reference>
<dbReference type="GeneID" id="7272523"/>
<dbReference type="Pfam" id="PF03144">
    <property type="entry name" value="GTP_EFTU_D2"/>
    <property type="match status" value="1"/>
</dbReference>
<dbReference type="GO" id="GO:0001514">
    <property type="term" value="P:selenocysteine incorporation"/>
    <property type="evidence" value="ECO:0007669"/>
    <property type="project" value="TreeGrafter"/>
</dbReference>
<dbReference type="GO" id="GO:0005525">
    <property type="term" value="F:GTP binding"/>
    <property type="evidence" value="ECO:0007669"/>
    <property type="project" value="InterPro"/>
</dbReference>
<evidence type="ECO:0000313" key="2">
    <source>
        <dbReference type="EMBL" id="ACL17519.1"/>
    </source>
</evidence>
<keyword evidence="2" id="KW-0648">Protein biosynthesis</keyword>
<sequence length="317" mass="34266">MANLTIAVLGENGYAKNLGKAGTASDITFYNLKKGETTVTFIEPTRYPERIVSLFYAVSTAAGALVVVDAITAQFGECVLMLDSAGIKQGWLVLKNYLTREELAPLIKGTVVEHYAVIEDDPVAEREFFLSHALGQPAPETETGTVPVDHAFPVKGIGTVVLGDVAFGTIHKHDTLTVLPGGKSVQVRSIQKHDDDADTAVQGDRVGVALKNIEADELTRGDVLTGDPNLLVRDEITGEARIVKYWPAALKEGMVLYLGHWMQFIPCRVTAVTDQGDWHTPTITLSLDKPVIARSGDRSVLCYLEGGKLRITGTIPL</sequence>
<protein>
    <submittedName>
        <fullName evidence="2">Elongation factor Tu domain 2 protein</fullName>
    </submittedName>
</protein>
<evidence type="ECO:0000259" key="1">
    <source>
        <dbReference type="Pfam" id="PF03144"/>
    </source>
</evidence>
<dbReference type="CDD" id="cd03696">
    <property type="entry name" value="SelB_II"/>
    <property type="match status" value="1"/>
</dbReference>
<dbReference type="OrthoDB" id="30874at2157"/>
<name>B8GE18_METPE</name>
<dbReference type="EMBL" id="CP001338">
    <property type="protein sequence ID" value="ACL17519.1"/>
    <property type="molecule type" value="Genomic_DNA"/>
</dbReference>
<dbReference type="AlphaFoldDB" id="B8GE18"/>
<dbReference type="InterPro" id="IPR050055">
    <property type="entry name" value="EF-Tu_GTPase"/>
</dbReference>
<dbReference type="STRING" id="521011.Mpal_2226"/>
<dbReference type="SUPFAM" id="SSF50447">
    <property type="entry name" value="Translation proteins"/>
    <property type="match status" value="1"/>
</dbReference>
<dbReference type="KEGG" id="mpl:Mpal_2226"/>
<keyword evidence="2" id="KW-0251">Elongation factor</keyword>
<feature type="domain" description="Translation elongation factor EFTu-like" evidence="1">
    <location>
        <begin position="158"/>
        <end position="225"/>
    </location>
</feature>
<dbReference type="eggNOG" id="arCOG01564">
    <property type="taxonomic scope" value="Archaea"/>
</dbReference>
<dbReference type="Proteomes" id="UP000002457">
    <property type="component" value="Chromosome"/>
</dbReference>
<dbReference type="Gene3D" id="3.40.50.300">
    <property type="entry name" value="P-loop containing nucleotide triphosphate hydrolases"/>
    <property type="match status" value="1"/>
</dbReference>
<keyword evidence="3" id="KW-1185">Reference proteome</keyword>
<evidence type="ECO:0000313" key="3">
    <source>
        <dbReference type="Proteomes" id="UP000002457"/>
    </source>
</evidence>
<accession>B8GE18</accession>
<dbReference type="InterPro" id="IPR004161">
    <property type="entry name" value="EFTu-like_2"/>
</dbReference>
<organism evidence="2 3">
    <name type="scientific">Methanosphaerula palustris (strain ATCC BAA-1556 / DSM 19958 / E1-9c)</name>
    <dbReference type="NCBI Taxonomy" id="521011"/>
    <lineage>
        <taxon>Archaea</taxon>
        <taxon>Methanobacteriati</taxon>
        <taxon>Methanobacteriota</taxon>
        <taxon>Stenosarchaea group</taxon>
        <taxon>Methanomicrobia</taxon>
        <taxon>Methanomicrobiales</taxon>
        <taxon>Methanoregulaceae</taxon>
        <taxon>Methanosphaerula</taxon>
    </lineage>
</organism>
<dbReference type="RefSeq" id="WP_012618838.1">
    <property type="nucleotide sequence ID" value="NC_011832.1"/>
</dbReference>